<evidence type="ECO:0000256" key="1">
    <source>
        <dbReference type="SAM" id="MobiDB-lite"/>
    </source>
</evidence>
<sequence length="79" mass="8692">MSNDDLKQIDDIYAFGKTDKTGTEKGFFFGQSGKSSKTVTGEKAGEVGTKEWADARKDLREKGDKPASDAHLHPLHYDS</sequence>
<dbReference type="OrthoDB" id="878730at2"/>
<dbReference type="EMBL" id="LFND01000005">
    <property type="protein sequence ID" value="KMQ61334.1"/>
    <property type="molecule type" value="Genomic_DNA"/>
</dbReference>
<reference evidence="2 3" key="1">
    <citation type="journal article" date="2013" name="Int. J. Syst. Evol. Microbiol.">
        <title>Chryseobacterium angstadtii sp. nov., isolated from a newt tank.</title>
        <authorList>
            <person name="Kirk K.E."/>
            <person name="Hoffman J.A."/>
            <person name="Smith K.A."/>
            <person name="Strahan B.L."/>
            <person name="Failor K.C."/>
            <person name="Krebs J.E."/>
            <person name="Gale A.N."/>
            <person name="Do T.D."/>
            <person name="Sontag T.C."/>
            <person name="Batties A.M."/>
            <person name="Mistiszyn K."/>
            <person name="Newman J.D."/>
        </authorList>
    </citation>
    <scope>NUCLEOTIDE SEQUENCE [LARGE SCALE GENOMIC DNA]</scope>
    <source>
        <strain evidence="2 3">KM</strain>
    </source>
</reference>
<accession>A0A0J7I5X4</accession>
<gene>
    <name evidence="2" type="ORF">ACM46_14960</name>
</gene>
<organism evidence="2 3">
    <name type="scientific">Chryseobacterium angstadtii</name>
    <dbReference type="NCBI Taxonomy" id="558151"/>
    <lineage>
        <taxon>Bacteria</taxon>
        <taxon>Pseudomonadati</taxon>
        <taxon>Bacteroidota</taxon>
        <taxon>Flavobacteriia</taxon>
        <taxon>Flavobacteriales</taxon>
        <taxon>Weeksellaceae</taxon>
        <taxon>Chryseobacterium group</taxon>
        <taxon>Chryseobacterium</taxon>
    </lineage>
</organism>
<dbReference type="AlphaFoldDB" id="A0A0J7I5X4"/>
<dbReference type="PATRIC" id="fig|558151.6.peg.3163"/>
<proteinExistence type="predicted"/>
<evidence type="ECO:0000313" key="3">
    <source>
        <dbReference type="Proteomes" id="UP000036261"/>
    </source>
</evidence>
<comment type="caution">
    <text evidence="2">The sequence shown here is derived from an EMBL/GenBank/DDBJ whole genome shotgun (WGS) entry which is preliminary data.</text>
</comment>
<protein>
    <submittedName>
        <fullName evidence="2">Uncharacterized protein</fullName>
    </submittedName>
</protein>
<evidence type="ECO:0000313" key="2">
    <source>
        <dbReference type="EMBL" id="KMQ61334.1"/>
    </source>
</evidence>
<feature type="compositionally biased region" description="Basic and acidic residues" evidence="1">
    <location>
        <begin position="43"/>
        <end position="79"/>
    </location>
</feature>
<dbReference type="STRING" id="558151.ACM46_14960"/>
<keyword evidence="3" id="KW-1185">Reference proteome</keyword>
<name>A0A0J7I5X4_9FLAO</name>
<dbReference type="Proteomes" id="UP000036261">
    <property type="component" value="Unassembled WGS sequence"/>
</dbReference>
<feature type="region of interest" description="Disordered" evidence="1">
    <location>
        <begin position="31"/>
        <end position="79"/>
    </location>
</feature>